<name>A0AC61L656_9EURY</name>
<evidence type="ECO:0000313" key="2">
    <source>
        <dbReference type="Proteomes" id="UP000248329"/>
    </source>
</evidence>
<protein>
    <submittedName>
        <fullName evidence="1">Uncharacterized protein</fullName>
    </submittedName>
</protein>
<dbReference type="EMBL" id="PQXF01000002">
    <property type="protein sequence ID" value="PXF61864.1"/>
    <property type="molecule type" value="Genomic_DNA"/>
</dbReference>
<dbReference type="Proteomes" id="UP000248329">
    <property type="component" value="Unassembled WGS sequence"/>
</dbReference>
<gene>
    <name evidence="1" type="ORF">C4B59_01140</name>
</gene>
<comment type="caution">
    <text evidence="1">The sequence shown here is derived from an EMBL/GenBank/DDBJ whole genome shotgun (WGS) entry which is preliminary data.</text>
</comment>
<accession>A0AC61L656</accession>
<proteinExistence type="predicted"/>
<reference evidence="1" key="1">
    <citation type="submission" date="2018-01" db="EMBL/GenBank/DDBJ databases">
        <authorList>
            <person name="Krukenberg V."/>
        </authorList>
    </citation>
    <scope>NUCLEOTIDE SEQUENCE</scope>
    <source>
        <strain evidence="1">E20ANME2</strain>
    </source>
</reference>
<sequence>MQYCNMYGNEPFNKSDLVWNYFHEHPSEEVTPKKLAQKLDINYNTANSAINRLYISGKIKKKMRGVYVLFPSLPRGQVTLDELLREDMAESEKRRG</sequence>
<evidence type="ECO:0000313" key="1">
    <source>
        <dbReference type="EMBL" id="PXF61864.1"/>
    </source>
</evidence>
<organism evidence="1 2">
    <name type="scientific">Candidatus Methanogaster sp</name>
    <dbReference type="NCBI Taxonomy" id="3386292"/>
    <lineage>
        <taxon>Archaea</taxon>
        <taxon>Methanobacteriati</taxon>
        <taxon>Methanobacteriota</taxon>
        <taxon>Stenosarchaea group</taxon>
        <taxon>Methanomicrobia</taxon>
        <taxon>Methanosarcinales</taxon>
        <taxon>ANME-2 cluster</taxon>
        <taxon>Candidatus Methanogasteraceae</taxon>
        <taxon>Candidatus Methanogaster</taxon>
    </lineage>
</organism>